<keyword evidence="4" id="KW-0539">Nucleus</keyword>
<evidence type="ECO:0000256" key="2">
    <source>
        <dbReference type="ARBA" id="ARBA00010727"/>
    </source>
</evidence>
<comment type="subcellular location">
    <subcellularLocation>
        <location evidence="1">Nucleus</location>
    </subcellularLocation>
</comment>
<keyword evidence="9" id="KW-1185">Reference proteome</keyword>
<comment type="similarity">
    <text evidence="2">Belongs to the CDC45 family.</text>
</comment>
<dbReference type="Proteomes" id="UP001186944">
    <property type="component" value="Unassembled WGS sequence"/>
</dbReference>
<evidence type="ECO:0000313" key="9">
    <source>
        <dbReference type="Proteomes" id="UP001186944"/>
    </source>
</evidence>
<dbReference type="PANTHER" id="PTHR10507">
    <property type="entry name" value="CDC45-RELATED PROTEIN"/>
    <property type="match status" value="1"/>
</dbReference>
<dbReference type="InterPro" id="IPR003874">
    <property type="entry name" value="CDC45"/>
</dbReference>
<organism evidence="8 9">
    <name type="scientific">Pinctada imbricata</name>
    <name type="common">Atlantic pearl-oyster</name>
    <name type="synonym">Pinctada martensii</name>
    <dbReference type="NCBI Taxonomy" id="66713"/>
    <lineage>
        <taxon>Eukaryota</taxon>
        <taxon>Metazoa</taxon>
        <taxon>Spiralia</taxon>
        <taxon>Lophotrochozoa</taxon>
        <taxon>Mollusca</taxon>
        <taxon>Bivalvia</taxon>
        <taxon>Autobranchia</taxon>
        <taxon>Pteriomorphia</taxon>
        <taxon>Pterioida</taxon>
        <taxon>Pterioidea</taxon>
        <taxon>Pteriidae</taxon>
        <taxon>Pinctada</taxon>
    </lineage>
</organism>
<proteinExistence type="inferred from homology"/>
<feature type="compositionally biased region" description="Acidic residues" evidence="6">
    <location>
        <begin position="126"/>
        <end position="139"/>
    </location>
</feature>
<evidence type="ECO:0000256" key="3">
    <source>
        <dbReference type="ARBA" id="ARBA00022705"/>
    </source>
</evidence>
<sequence length="970" mass="111626">MSFFLQRVLILVAFDVDALCACRILQCLFQTDQILYTIIPVTGKEDLESAFIENSEGIKHVLMINCGGTVDVIESLQPEEGVKFYICDSHRPVDVHNVYNAVQVKLLMKQEEFDDVPSYDTVFRDDDSDEELSGNESDDSERTGKRKRFDDAYLDRRREKRLWEEKRSKILFDYSQFSTYGTSSALIMFELAWKMSKDTNDLLWLGILGVTDQFLHYKTPREKYIEDVVALQSHVSRHNHRGDEEDNILSINCLKITFDEELQLNLYRHWSLFDSICHSVNTACKFKIWTLKGQKRLHEFLAEMGMPLTQCKQKFVSMDTSLRSNVKAMIQEHMTKYGLVAEDVVVPSFNAQYGYKNRLCAADVVQACVATLESIEKGNSHTDNFLNALDILQRVNVGALEKALESAKKQLQAVVTQVQNFLDMHQVISAGPFLYAFIQEGTQDVKFFSKSQCLIRLARFTLEAYCSVSRNKRARSMPLVLGAPLDMEKGTTLVIGIPPLQLDDERKNFFGKAFEQAAVTTNSRTFHDSFDSYSLHYIRTKLYSVPLRKLHEIYEYTKDLTFTDTRSPEYRLQGVILDISTFRLFQAVRSDKSEEKTNRPFIKNPYKQRFIAGSSKHAKCSTKSVSILLTKVLSEIKFGLQKYCSTVYSRSGINQMWILKNSKELLEHLKSTHCSRVHSIKAFGFSTLYTTIPNSKLKERLAKIISNALPSKNGSRKYRFIVVNYDKTYFVKEKSDSENKCTETDIIQMLNFPIYNIFVVFGGKVFQQIVGIPMGTNCAPLLANIFLYSYEAEFIQSLVSEGKRFLASDFNFTNRYIDDVLSINNPKFADYLSSIYPSEHKVKETRETNNSACYLDIMLSYDSDGHMNTSLYDKRDDFNFSITNFPFLIINIPSSPAYGVFISQLIRYARASTKYTDFVLRARRLSVKLLSQEYVCDRLTSSLRKFYGQYGELVIHYDVPLSRMVDDILS</sequence>
<evidence type="ECO:0000256" key="4">
    <source>
        <dbReference type="ARBA" id="ARBA00023242"/>
    </source>
</evidence>
<protein>
    <submittedName>
        <fullName evidence="8">Uncharacterized protein</fullName>
    </submittedName>
</protein>
<evidence type="ECO:0000256" key="7">
    <source>
        <dbReference type="SAM" id="SignalP"/>
    </source>
</evidence>
<dbReference type="GO" id="GO:0000727">
    <property type="term" value="P:double-strand break repair via break-induced replication"/>
    <property type="evidence" value="ECO:0007669"/>
    <property type="project" value="TreeGrafter"/>
</dbReference>
<dbReference type="AlphaFoldDB" id="A0AA89BMF3"/>
<keyword evidence="7" id="KW-0732">Signal</keyword>
<dbReference type="GO" id="GO:0003688">
    <property type="term" value="F:DNA replication origin binding"/>
    <property type="evidence" value="ECO:0007669"/>
    <property type="project" value="TreeGrafter"/>
</dbReference>
<comment type="caution">
    <text evidence="8">The sequence shown here is derived from an EMBL/GenBank/DDBJ whole genome shotgun (WGS) entry which is preliminary data.</text>
</comment>
<reference evidence="8" key="1">
    <citation type="submission" date="2019-08" db="EMBL/GenBank/DDBJ databases">
        <title>The improved chromosome-level genome for the pearl oyster Pinctada fucata martensii using PacBio sequencing and Hi-C.</title>
        <authorList>
            <person name="Zheng Z."/>
        </authorList>
    </citation>
    <scope>NUCLEOTIDE SEQUENCE</scope>
    <source>
        <strain evidence="8">ZZ-2019</strain>
        <tissue evidence="8">Adductor muscle</tissue>
    </source>
</reference>
<dbReference type="GO" id="GO:1902977">
    <property type="term" value="P:mitotic DNA replication preinitiation complex assembly"/>
    <property type="evidence" value="ECO:0007669"/>
    <property type="project" value="TreeGrafter"/>
</dbReference>
<feature type="chain" id="PRO_5041741453" evidence="7">
    <location>
        <begin position="22"/>
        <end position="970"/>
    </location>
</feature>
<keyword evidence="5" id="KW-0131">Cell cycle</keyword>
<dbReference type="EMBL" id="VSWD01000013">
    <property type="protein sequence ID" value="KAK3084500.1"/>
    <property type="molecule type" value="Genomic_DNA"/>
</dbReference>
<evidence type="ECO:0000256" key="5">
    <source>
        <dbReference type="ARBA" id="ARBA00023306"/>
    </source>
</evidence>
<dbReference type="PANTHER" id="PTHR10507:SF0">
    <property type="entry name" value="CELL DIVISION CONTROL PROTEIN 45 HOMOLOG"/>
    <property type="match status" value="1"/>
</dbReference>
<dbReference type="GO" id="GO:0003682">
    <property type="term" value="F:chromatin binding"/>
    <property type="evidence" value="ECO:0007669"/>
    <property type="project" value="TreeGrafter"/>
</dbReference>
<feature type="signal peptide" evidence="7">
    <location>
        <begin position="1"/>
        <end position="21"/>
    </location>
</feature>
<keyword evidence="3" id="KW-0235">DNA replication</keyword>
<evidence type="ECO:0000313" key="8">
    <source>
        <dbReference type="EMBL" id="KAK3084500.1"/>
    </source>
</evidence>
<dbReference type="GO" id="GO:0003697">
    <property type="term" value="F:single-stranded DNA binding"/>
    <property type="evidence" value="ECO:0007669"/>
    <property type="project" value="TreeGrafter"/>
</dbReference>
<gene>
    <name evidence="8" type="ORF">FSP39_014428</name>
</gene>
<dbReference type="GO" id="GO:0006270">
    <property type="term" value="P:DNA replication initiation"/>
    <property type="evidence" value="ECO:0007669"/>
    <property type="project" value="InterPro"/>
</dbReference>
<evidence type="ECO:0000256" key="1">
    <source>
        <dbReference type="ARBA" id="ARBA00004123"/>
    </source>
</evidence>
<dbReference type="Pfam" id="PF02724">
    <property type="entry name" value="CDC45"/>
    <property type="match status" value="2"/>
</dbReference>
<feature type="region of interest" description="Disordered" evidence="6">
    <location>
        <begin position="124"/>
        <end position="145"/>
    </location>
</feature>
<evidence type="ECO:0000256" key="6">
    <source>
        <dbReference type="SAM" id="MobiDB-lite"/>
    </source>
</evidence>
<dbReference type="GO" id="GO:0031261">
    <property type="term" value="C:DNA replication preinitiation complex"/>
    <property type="evidence" value="ECO:0007669"/>
    <property type="project" value="TreeGrafter"/>
</dbReference>
<accession>A0AA89BMF3</accession>
<name>A0AA89BMF3_PINIB</name>